<feature type="compositionally biased region" description="Acidic residues" evidence="1">
    <location>
        <begin position="857"/>
        <end position="870"/>
    </location>
</feature>
<dbReference type="PANTHER" id="PTHR12783:SF5">
    <property type="entry name" value="RALA-BINDING PROTEIN 1"/>
    <property type="match status" value="1"/>
</dbReference>
<feature type="compositionally biased region" description="Basic and acidic residues" evidence="1">
    <location>
        <begin position="99"/>
        <end position="123"/>
    </location>
</feature>
<feature type="compositionally biased region" description="Low complexity" evidence="1">
    <location>
        <begin position="285"/>
        <end position="306"/>
    </location>
</feature>
<dbReference type="InterPro" id="IPR008936">
    <property type="entry name" value="Rho_GTPase_activation_prot"/>
</dbReference>
<comment type="caution">
    <text evidence="3">The sequence shown here is derived from an EMBL/GenBank/DDBJ whole genome shotgun (WGS) entry which is preliminary data.</text>
</comment>
<feature type="region of interest" description="Disordered" evidence="1">
    <location>
        <begin position="995"/>
        <end position="1049"/>
    </location>
</feature>
<reference evidence="3 4" key="1">
    <citation type="journal article" date="2019" name="Nat. Ecol. Evol.">
        <title>Megaphylogeny resolves global patterns of mushroom evolution.</title>
        <authorList>
            <person name="Varga T."/>
            <person name="Krizsan K."/>
            <person name="Foldi C."/>
            <person name="Dima B."/>
            <person name="Sanchez-Garcia M."/>
            <person name="Sanchez-Ramirez S."/>
            <person name="Szollosi G.J."/>
            <person name="Szarkandi J.G."/>
            <person name="Papp V."/>
            <person name="Albert L."/>
            <person name="Andreopoulos W."/>
            <person name="Angelini C."/>
            <person name="Antonin V."/>
            <person name="Barry K.W."/>
            <person name="Bougher N.L."/>
            <person name="Buchanan P."/>
            <person name="Buyck B."/>
            <person name="Bense V."/>
            <person name="Catcheside P."/>
            <person name="Chovatia M."/>
            <person name="Cooper J."/>
            <person name="Damon W."/>
            <person name="Desjardin D."/>
            <person name="Finy P."/>
            <person name="Geml J."/>
            <person name="Haridas S."/>
            <person name="Hughes K."/>
            <person name="Justo A."/>
            <person name="Karasinski D."/>
            <person name="Kautmanova I."/>
            <person name="Kiss B."/>
            <person name="Kocsube S."/>
            <person name="Kotiranta H."/>
            <person name="LaButti K.M."/>
            <person name="Lechner B.E."/>
            <person name="Liimatainen K."/>
            <person name="Lipzen A."/>
            <person name="Lukacs Z."/>
            <person name="Mihaltcheva S."/>
            <person name="Morgado L.N."/>
            <person name="Niskanen T."/>
            <person name="Noordeloos M.E."/>
            <person name="Ohm R.A."/>
            <person name="Ortiz-Santana B."/>
            <person name="Ovrebo C."/>
            <person name="Racz N."/>
            <person name="Riley R."/>
            <person name="Savchenko A."/>
            <person name="Shiryaev A."/>
            <person name="Soop K."/>
            <person name="Spirin V."/>
            <person name="Szebenyi C."/>
            <person name="Tomsovsky M."/>
            <person name="Tulloss R.E."/>
            <person name="Uehling J."/>
            <person name="Grigoriev I.V."/>
            <person name="Vagvolgyi C."/>
            <person name="Papp T."/>
            <person name="Martin F.M."/>
            <person name="Miettinen O."/>
            <person name="Hibbett D.S."/>
            <person name="Nagy L.G."/>
        </authorList>
    </citation>
    <scope>NUCLEOTIDE SEQUENCE [LARGE SCALE GENOMIC DNA]</scope>
    <source>
        <strain evidence="3 4">FP101781</strain>
    </source>
</reference>
<evidence type="ECO:0000313" key="3">
    <source>
        <dbReference type="EMBL" id="TEB37340.1"/>
    </source>
</evidence>
<feature type="compositionally biased region" description="Polar residues" evidence="1">
    <location>
        <begin position="133"/>
        <end position="154"/>
    </location>
</feature>
<feature type="compositionally biased region" description="Low complexity" evidence="1">
    <location>
        <begin position="444"/>
        <end position="453"/>
    </location>
</feature>
<feature type="compositionally biased region" description="Low complexity" evidence="1">
    <location>
        <begin position="920"/>
        <end position="932"/>
    </location>
</feature>
<feature type="region of interest" description="Disordered" evidence="1">
    <location>
        <begin position="1157"/>
        <end position="1180"/>
    </location>
</feature>
<dbReference type="SUPFAM" id="SSF48350">
    <property type="entry name" value="GTPase activation domain, GAP"/>
    <property type="match status" value="1"/>
</dbReference>
<dbReference type="GO" id="GO:0005096">
    <property type="term" value="F:GTPase activator activity"/>
    <property type="evidence" value="ECO:0007669"/>
    <property type="project" value="InterPro"/>
</dbReference>
<accession>A0A4Y7TT52</accession>
<dbReference type="AlphaFoldDB" id="A0A4Y7TT52"/>
<organism evidence="3 4">
    <name type="scientific">Coprinellus micaceus</name>
    <name type="common">Glistening ink-cap mushroom</name>
    <name type="synonym">Coprinus micaceus</name>
    <dbReference type="NCBI Taxonomy" id="71717"/>
    <lineage>
        <taxon>Eukaryota</taxon>
        <taxon>Fungi</taxon>
        <taxon>Dikarya</taxon>
        <taxon>Basidiomycota</taxon>
        <taxon>Agaricomycotina</taxon>
        <taxon>Agaricomycetes</taxon>
        <taxon>Agaricomycetidae</taxon>
        <taxon>Agaricales</taxon>
        <taxon>Agaricineae</taxon>
        <taxon>Psathyrellaceae</taxon>
        <taxon>Coprinellus</taxon>
    </lineage>
</organism>
<feature type="region of interest" description="Disordered" evidence="1">
    <location>
        <begin position="492"/>
        <end position="537"/>
    </location>
</feature>
<feature type="compositionally biased region" description="Polar residues" evidence="1">
    <location>
        <begin position="1087"/>
        <end position="1110"/>
    </location>
</feature>
<dbReference type="InterPro" id="IPR039767">
    <property type="entry name" value="RALBP1"/>
</dbReference>
<feature type="compositionally biased region" description="Polar residues" evidence="1">
    <location>
        <begin position="263"/>
        <end position="278"/>
    </location>
</feature>
<dbReference type="OrthoDB" id="185175at2759"/>
<dbReference type="Pfam" id="PF00620">
    <property type="entry name" value="RhoGAP"/>
    <property type="match status" value="2"/>
</dbReference>
<dbReference type="Proteomes" id="UP000298030">
    <property type="component" value="Unassembled WGS sequence"/>
</dbReference>
<protein>
    <submittedName>
        <fullName evidence="3">RhoGAP-domain-containing protein</fullName>
    </submittedName>
</protein>
<feature type="region of interest" description="Disordered" evidence="1">
    <location>
        <begin position="263"/>
        <end position="389"/>
    </location>
</feature>
<feature type="compositionally biased region" description="Low complexity" evidence="1">
    <location>
        <begin position="524"/>
        <end position="537"/>
    </location>
</feature>
<gene>
    <name evidence="3" type="ORF">FA13DRAFT_897362</name>
</gene>
<dbReference type="GO" id="GO:0007264">
    <property type="term" value="P:small GTPase-mediated signal transduction"/>
    <property type="evidence" value="ECO:0007669"/>
    <property type="project" value="InterPro"/>
</dbReference>
<evidence type="ECO:0000259" key="2">
    <source>
        <dbReference type="PROSITE" id="PS50238"/>
    </source>
</evidence>
<feature type="region of interest" description="Disordered" evidence="1">
    <location>
        <begin position="1083"/>
        <end position="1113"/>
    </location>
</feature>
<feature type="compositionally biased region" description="Low complexity" evidence="1">
    <location>
        <begin position="57"/>
        <end position="81"/>
    </location>
</feature>
<proteinExistence type="predicted"/>
<feature type="compositionally biased region" description="Basic and acidic residues" evidence="1">
    <location>
        <begin position="496"/>
        <end position="510"/>
    </location>
</feature>
<evidence type="ECO:0000313" key="4">
    <source>
        <dbReference type="Proteomes" id="UP000298030"/>
    </source>
</evidence>
<feature type="compositionally biased region" description="Low complexity" evidence="1">
    <location>
        <begin position="423"/>
        <end position="437"/>
    </location>
</feature>
<feature type="compositionally biased region" description="Basic and acidic residues" evidence="1">
    <location>
        <begin position="22"/>
        <end position="56"/>
    </location>
</feature>
<feature type="compositionally biased region" description="Low complexity" evidence="1">
    <location>
        <begin position="357"/>
        <end position="368"/>
    </location>
</feature>
<dbReference type="EMBL" id="QPFP01000004">
    <property type="protein sequence ID" value="TEB37340.1"/>
    <property type="molecule type" value="Genomic_DNA"/>
</dbReference>
<dbReference type="STRING" id="71717.A0A4Y7TT52"/>
<dbReference type="InterPro" id="IPR000198">
    <property type="entry name" value="RhoGAP_dom"/>
</dbReference>
<evidence type="ECO:0000256" key="1">
    <source>
        <dbReference type="SAM" id="MobiDB-lite"/>
    </source>
</evidence>
<feature type="compositionally biased region" description="Low complexity" evidence="1">
    <location>
        <begin position="379"/>
        <end position="389"/>
    </location>
</feature>
<feature type="compositionally biased region" description="Low complexity" evidence="1">
    <location>
        <begin position="1016"/>
        <end position="1027"/>
    </location>
</feature>
<dbReference type="Gene3D" id="1.10.555.10">
    <property type="entry name" value="Rho GTPase activation protein"/>
    <property type="match status" value="1"/>
</dbReference>
<feature type="region of interest" description="Disordered" evidence="1">
    <location>
        <begin position="1"/>
        <end position="225"/>
    </location>
</feature>
<dbReference type="PROSITE" id="PS50238">
    <property type="entry name" value="RHOGAP"/>
    <property type="match status" value="1"/>
</dbReference>
<feature type="region of interest" description="Disordered" evidence="1">
    <location>
        <begin position="418"/>
        <end position="475"/>
    </location>
</feature>
<dbReference type="PANTHER" id="PTHR12783">
    <property type="entry name" value="RALA BINDING PROTEIN 1 RALBP1"/>
    <property type="match status" value="1"/>
</dbReference>
<feature type="region of interest" description="Disordered" evidence="1">
    <location>
        <begin position="849"/>
        <end position="940"/>
    </location>
</feature>
<sequence>MRSMVLAEEEGEGRSGVGLDAGDNRSDKEKLDQEEGQKKNEDKRVDDGGKTDEQRVEQVQQQVRGQPPVLSWTTMATATTSPGPPSPLSPSNVSAMPWQEKELESREQEQDRGDQKEVWRKSDSTIGHHTIRNAGSNGTRTRPVSLAESFQSAYTVVPSGGPGSIGGNKRWSTVTGELDFQVMMEDPAEEEEGTNANASSSSGSQLRRPGSIRGHSAKNINRRSMSLNVGISSSAKPAITPAYVSVTPASHRTADMEAQPLSFSVSEGHSSTGHSKPTATVPGVSSPSSSSQPLSSSQSRALSPQPSFGPSASGAHIPSQSISGAPFQQDHRYQRHQHSGSVPLNVPAGRGQPPWNATSSSASPFSSTGLNPKLPPPSMSALQGSSSSSAPISFRQTAISMSNGFAKRAAEKIGGIGKKWGLSTSSSGSGYSSTSSSNRDHGAQSSSFSSSQSHLEQGVPLARTHSNNSSLASSMKSAASLSSGITSGLIHHVHLPGRDKLKDRAKEDKKKNRRTPNAPSGAYSVASSMASTSTSDSDGFSITGAILGRLVRGPVMWNGTPVKGGMVFGKDLKAVVNQTKAISVLSDEQEPPNWQERGRDELVKELEHRMLPALVVRCAQHILIWGIQEEGLFRVSGRASHITKLRSEFDTGVDYDLTDCAPGDLDPHAVASVFKAYLRELPEPILTSRLHRAFEAALSQELATYPSQPTSTKIATRPTPGLPSGPKGGFNTAIRKPPSLSTLAMPSFNGMPSASSTLIHHLKTLIAQLPTENRDLMRTVVELIRATAKASKETKMPLSNLLLVFCPSLNMSPPLLKALCEADGIWDDPSQPGEVLHIKRHTILEISMDRSRSGSDRDEDEYVDANDGMDFEGQSLRSVDHLGSGYNASTENSMLEEIPPSSSKTERFDRQAAPTLYLDSHCSSSSLSSSQSDIERRDALSPPLLSSESVDSLLTPVSSGHPSLSHLPLPELKKEPLIKKASARDLKANISHPIPIDTGLVQFPPSPPTPQKRRSIPILSLPSFSSSSHHDGAENAAPELRGKKPSLRRLFTKRSMASIGSGSSGSKHRVSVFNSSDLLDSPHYTPHSASDSSVSTPLSAVTAPQSSTSLPPVLDTPIEGGSSLSLAFGIKTTPPNTASPDIDTATTDGTFFVSARSSQFSSGPPTGSSKGADIGHDGPYRQRLDSCASVASLNHLGLLDDHDREDDWTQSVLIAAGAQ</sequence>
<name>A0A4Y7TT52_COPMI</name>
<feature type="compositionally biased region" description="Low complexity" evidence="1">
    <location>
        <begin position="466"/>
        <end position="475"/>
    </location>
</feature>
<keyword evidence="4" id="KW-1185">Reference proteome</keyword>
<feature type="compositionally biased region" description="Low complexity" evidence="1">
    <location>
        <begin position="194"/>
        <end position="204"/>
    </location>
</feature>
<feature type="region of interest" description="Disordered" evidence="1">
    <location>
        <begin position="707"/>
        <end position="731"/>
    </location>
</feature>
<dbReference type="SMART" id="SM00324">
    <property type="entry name" value="RhoGAP"/>
    <property type="match status" value="1"/>
</dbReference>
<dbReference type="GO" id="GO:0031267">
    <property type="term" value="F:small GTPase binding"/>
    <property type="evidence" value="ECO:0007669"/>
    <property type="project" value="InterPro"/>
</dbReference>
<feature type="compositionally biased region" description="Polar residues" evidence="1">
    <location>
        <begin position="1157"/>
        <end position="1169"/>
    </location>
</feature>
<feature type="domain" description="Rho-GAP" evidence="2">
    <location>
        <begin position="604"/>
        <end position="847"/>
    </location>
</feature>